<evidence type="ECO:0000256" key="1">
    <source>
        <dbReference type="SAM" id="Phobius"/>
    </source>
</evidence>
<feature type="transmembrane region" description="Helical" evidence="1">
    <location>
        <begin position="40"/>
        <end position="61"/>
    </location>
</feature>
<sequence length="65" mass="7305">MLKFIVTIMLFILLFFLFGFLIFAFNICGYGLFSTKPAEGFLALTTALSGVTTYVIVTLYAKYKT</sequence>
<accession>A0A336NAL0</accession>
<name>A0A336NAL0_AGGAP</name>
<keyword evidence="1" id="KW-0472">Membrane</keyword>
<keyword evidence="1" id="KW-1133">Transmembrane helix</keyword>
<reference evidence="2 3" key="1">
    <citation type="submission" date="2018-06" db="EMBL/GenBank/DDBJ databases">
        <authorList>
            <consortium name="Pathogen Informatics"/>
            <person name="Doyle S."/>
        </authorList>
    </citation>
    <scope>NUCLEOTIDE SEQUENCE [LARGE SCALE GENOMIC DNA]</scope>
    <source>
        <strain evidence="2 3">NCTC5908</strain>
    </source>
</reference>
<proteinExistence type="predicted"/>
<dbReference type="Proteomes" id="UP000253728">
    <property type="component" value="Unassembled WGS sequence"/>
</dbReference>
<keyword evidence="1" id="KW-0812">Transmembrane</keyword>
<gene>
    <name evidence="2" type="ORF">NCTC5908_01907</name>
</gene>
<evidence type="ECO:0000313" key="3">
    <source>
        <dbReference type="Proteomes" id="UP000253728"/>
    </source>
</evidence>
<dbReference type="EMBL" id="UFSP01000003">
    <property type="protein sequence ID" value="SSZ30088.1"/>
    <property type="molecule type" value="Genomic_DNA"/>
</dbReference>
<protein>
    <submittedName>
        <fullName evidence="2">Uncharacterized protein</fullName>
    </submittedName>
</protein>
<dbReference type="AlphaFoldDB" id="A0A336NAL0"/>
<evidence type="ECO:0000313" key="2">
    <source>
        <dbReference type="EMBL" id="SSZ30088.1"/>
    </source>
</evidence>
<organism evidence="2 3">
    <name type="scientific">Aggregatibacter aphrophilus</name>
    <name type="common">Haemophilus aphrophilus</name>
    <dbReference type="NCBI Taxonomy" id="732"/>
    <lineage>
        <taxon>Bacteria</taxon>
        <taxon>Pseudomonadati</taxon>
        <taxon>Pseudomonadota</taxon>
        <taxon>Gammaproteobacteria</taxon>
        <taxon>Pasteurellales</taxon>
        <taxon>Pasteurellaceae</taxon>
        <taxon>Aggregatibacter</taxon>
    </lineage>
</organism>